<organism evidence="6 7">
    <name type="scientific">Emydomyces testavorans</name>
    <dbReference type="NCBI Taxonomy" id="2070801"/>
    <lineage>
        <taxon>Eukaryota</taxon>
        <taxon>Fungi</taxon>
        <taxon>Dikarya</taxon>
        <taxon>Ascomycota</taxon>
        <taxon>Pezizomycotina</taxon>
        <taxon>Eurotiomycetes</taxon>
        <taxon>Eurotiomycetidae</taxon>
        <taxon>Onygenales</taxon>
        <taxon>Nannizziopsiaceae</taxon>
        <taxon>Emydomyces</taxon>
    </lineage>
</organism>
<dbReference type="CDD" id="cd08771">
    <property type="entry name" value="DLP_1"/>
    <property type="match status" value="1"/>
</dbReference>
<dbReference type="SMART" id="SM00053">
    <property type="entry name" value="DYNc"/>
    <property type="match status" value="1"/>
</dbReference>
<name>A0AAF0DPT8_9EURO</name>
<dbReference type="GO" id="GO:0048312">
    <property type="term" value="P:intracellular distribution of mitochondria"/>
    <property type="evidence" value="ECO:0007669"/>
    <property type="project" value="TreeGrafter"/>
</dbReference>
<dbReference type="GO" id="GO:0008017">
    <property type="term" value="F:microtubule binding"/>
    <property type="evidence" value="ECO:0007669"/>
    <property type="project" value="TreeGrafter"/>
</dbReference>
<dbReference type="FunFam" id="3.40.50.300:FF:001425">
    <property type="entry name" value="Dynamin GTPase, putative"/>
    <property type="match status" value="1"/>
</dbReference>
<dbReference type="PANTHER" id="PTHR11566">
    <property type="entry name" value="DYNAMIN"/>
    <property type="match status" value="1"/>
</dbReference>
<dbReference type="InterPro" id="IPR027417">
    <property type="entry name" value="P-loop_NTPase"/>
</dbReference>
<dbReference type="InterPro" id="IPR001936">
    <property type="entry name" value="RasGAP_dom"/>
</dbReference>
<dbReference type="GO" id="GO:0003924">
    <property type="term" value="F:GTPase activity"/>
    <property type="evidence" value="ECO:0007669"/>
    <property type="project" value="InterPro"/>
</dbReference>
<reference evidence="6" key="1">
    <citation type="submission" date="2023-03" db="EMBL/GenBank/DDBJ databases">
        <title>Emydomyces testavorans Genome Sequence.</title>
        <authorList>
            <person name="Hoyer L."/>
        </authorList>
    </citation>
    <scope>NUCLEOTIDE SEQUENCE</scope>
    <source>
        <strain evidence="6">16-2883</strain>
    </source>
</reference>
<feature type="domain" description="Ras-GAP" evidence="3">
    <location>
        <begin position="448"/>
        <end position="675"/>
    </location>
</feature>
<dbReference type="Pfam" id="PF00350">
    <property type="entry name" value="Dynamin_N"/>
    <property type="match status" value="1"/>
</dbReference>
<dbReference type="PROSITE" id="PS51718">
    <property type="entry name" value="G_DYNAMIN_2"/>
    <property type="match status" value="1"/>
</dbReference>
<dbReference type="InterPro" id="IPR020850">
    <property type="entry name" value="GED_dom"/>
</dbReference>
<dbReference type="InterPro" id="IPR000375">
    <property type="entry name" value="Dynamin_stalk"/>
</dbReference>
<dbReference type="Proteomes" id="UP001219355">
    <property type="component" value="Chromosome 4"/>
</dbReference>
<dbReference type="AlphaFoldDB" id="A0AAF0DPT8"/>
<evidence type="ECO:0000256" key="1">
    <source>
        <dbReference type="ARBA" id="ARBA00022741"/>
    </source>
</evidence>
<keyword evidence="7" id="KW-1185">Reference proteome</keyword>
<dbReference type="PANTHER" id="PTHR11566:SF215">
    <property type="entry name" value="DYNAMIN GTPASE"/>
    <property type="match status" value="1"/>
</dbReference>
<dbReference type="InterPro" id="IPR030381">
    <property type="entry name" value="G_DYNAMIN_dom"/>
</dbReference>
<dbReference type="InterPro" id="IPR045063">
    <property type="entry name" value="Dynamin_N"/>
</dbReference>
<dbReference type="GO" id="GO:0016020">
    <property type="term" value="C:membrane"/>
    <property type="evidence" value="ECO:0007669"/>
    <property type="project" value="TreeGrafter"/>
</dbReference>
<dbReference type="GO" id="GO:0005739">
    <property type="term" value="C:mitochondrion"/>
    <property type="evidence" value="ECO:0007669"/>
    <property type="project" value="TreeGrafter"/>
</dbReference>
<evidence type="ECO:0000313" key="6">
    <source>
        <dbReference type="EMBL" id="WEW61266.1"/>
    </source>
</evidence>
<evidence type="ECO:0000259" key="4">
    <source>
        <dbReference type="PROSITE" id="PS51388"/>
    </source>
</evidence>
<dbReference type="Gene3D" id="1.20.120.1240">
    <property type="entry name" value="Dynamin, middle domain"/>
    <property type="match status" value="1"/>
</dbReference>
<dbReference type="InterPro" id="IPR022812">
    <property type="entry name" value="Dynamin"/>
</dbReference>
<dbReference type="Pfam" id="PF01031">
    <property type="entry name" value="Dynamin_M"/>
    <property type="match status" value="1"/>
</dbReference>
<keyword evidence="1" id="KW-0547">Nucleotide-binding</keyword>
<feature type="domain" description="GED" evidence="4">
    <location>
        <begin position="594"/>
        <end position="681"/>
    </location>
</feature>
<dbReference type="PROSITE" id="PS50018">
    <property type="entry name" value="RAS_GTPASE_ACTIV_2"/>
    <property type="match status" value="1"/>
</dbReference>
<dbReference type="InterPro" id="IPR001401">
    <property type="entry name" value="Dynamin_GTPase"/>
</dbReference>
<proteinExistence type="predicted"/>
<sequence length="681" mass="76604">MKIKSEEEYAKIGDPVMLDKVDKLFECNVGDLVDLPQLVVVGDQSSGKSSVLAGLTKLPFPRDSGLCTRFATQIIFRRAIVKSIKVSILPGPNSSPEHAESVKRWHIAVEKLDASSFTKILSEAHGVMNLSTQETKGNHGLSTFSEDVLRLEIEGPNEAHLSVIDVPGLFTNTTEGVTSKKDIQIVRDMVLRYMKNPRSVMLVVVPANVDIATQAILQHAKELDPAGERTLGVFTKPDLVDKGAETAVMDALAGKRSGIKLGWNVVRNPGQQDLSEGKIDRDSEETFFKEVSPWNTLDKDKLGIESLRIRLQEILTSHIRREFPKVKSEILKKLKACNKKLESLGAERINPEQQAAFILNIATKFQDIVNRALATNYGCDDLFDEDLNLRLATVLVHREEDFATTMEQWGQEYYFNSEGEQVEHVDAADDPPELEKAKDLRTTEDPGDLGDILHDQGKVVEPRKLILKWIESVYRDSKGFEMGTFSPSLLPTIMKRQSSKWRAISLGYVSDVVVFVHQFISKVLKAICVDERVHLSLLDHLMDELIAIYKSTLQHVRFLLSVELTGILRTADPRFNENLSKLDPHPMSNAQNAVQDIHDILKSYYEVARHRFTDAVIMQAAHYHLLTGPETPLRLLSPAYVQRLTPDMLESIAGEDPVLRRTRSQLKKEIEELEAARKILR</sequence>
<feature type="domain" description="Dynamin-type G" evidence="5">
    <location>
        <begin position="32"/>
        <end position="324"/>
    </location>
</feature>
<evidence type="ECO:0000259" key="5">
    <source>
        <dbReference type="PROSITE" id="PS51718"/>
    </source>
</evidence>
<protein>
    <submittedName>
        <fullName evidence="6">Uncharacterized protein</fullName>
    </submittedName>
</protein>
<dbReference type="EMBL" id="CP120630">
    <property type="protein sequence ID" value="WEW61266.1"/>
    <property type="molecule type" value="Genomic_DNA"/>
</dbReference>
<dbReference type="GO" id="GO:0006897">
    <property type="term" value="P:endocytosis"/>
    <property type="evidence" value="ECO:0007669"/>
    <property type="project" value="TreeGrafter"/>
</dbReference>
<dbReference type="GO" id="GO:0000266">
    <property type="term" value="P:mitochondrial fission"/>
    <property type="evidence" value="ECO:0007669"/>
    <property type="project" value="TreeGrafter"/>
</dbReference>
<dbReference type="PRINTS" id="PR00195">
    <property type="entry name" value="DYNAMIN"/>
</dbReference>
<evidence type="ECO:0000313" key="7">
    <source>
        <dbReference type="Proteomes" id="UP001219355"/>
    </source>
</evidence>
<evidence type="ECO:0000259" key="3">
    <source>
        <dbReference type="PROSITE" id="PS50018"/>
    </source>
</evidence>
<dbReference type="GO" id="GO:0016559">
    <property type="term" value="P:peroxisome fission"/>
    <property type="evidence" value="ECO:0007669"/>
    <property type="project" value="TreeGrafter"/>
</dbReference>
<dbReference type="GO" id="GO:0005874">
    <property type="term" value="C:microtubule"/>
    <property type="evidence" value="ECO:0007669"/>
    <property type="project" value="TreeGrafter"/>
</dbReference>
<dbReference type="SUPFAM" id="SSF52540">
    <property type="entry name" value="P-loop containing nucleoside triphosphate hydrolases"/>
    <property type="match status" value="1"/>
</dbReference>
<accession>A0AAF0DPT8</accession>
<dbReference type="Gene3D" id="3.40.50.300">
    <property type="entry name" value="P-loop containing nucleotide triphosphate hydrolases"/>
    <property type="match status" value="1"/>
</dbReference>
<keyword evidence="2" id="KW-0342">GTP-binding</keyword>
<evidence type="ECO:0000256" key="2">
    <source>
        <dbReference type="ARBA" id="ARBA00023134"/>
    </source>
</evidence>
<gene>
    <name evidence="6" type="ORF">PRK78_006756</name>
</gene>
<dbReference type="PROSITE" id="PS51388">
    <property type="entry name" value="GED"/>
    <property type="match status" value="1"/>
</dbReference>
<dbReference type="GO" id="GO:0005525">
    <property type="term" value="F:GTP binding"/>
    <property type="evidence" value="ECO:0007669"/>
    <property type="project" value="InterPro"/>
</dbReference>